<dbReference type="AlphaFoldDB" id="A0AAV4TAE1"/>
<comment type="caution">
    <text evidence="1">The sequence shown here is derived from an EMBL/GenBank/DDBJ whole genome shotgun (WGS) entry which is preliminary data.</text>
</comment>
<organism evidence="1 2">
    <name type="scientific">Caerostris extrusa</name>
    <name type="common">Bark spider</name>
    <name type="synonym">Caerostris bankana</name>
    <dbReference type="NCBI Taxonomy" id="172846"/>
    <lineage>
        <taxon>Eukaryota</taxon>
        <taxon>Metazoa</taxon>
        <taxon>Ecdysozoa</taxon>
        <taxon>Arthropoda</taxon>
        <taxon>Chelicerata</taxon>
        <taxon>Arachnida</taxon>
        <taxon>Araneae</taxon>
        <taxon>Araneomorphae</taxon>
        <taxon>Entelegynae</taxon>
        <taxon>Araneoidea</taxon>
        <taxon>Araneidae</taxon>
        <taxon>Caerostris</taxon>
    </lineage>
</organism>
<dbReference type="Proteomes" id="UP001054945">
    <property type="component" value="Unassembled WGS sequence"/>
</dbReference>
<dbReference type="EMBL" id="BPLR01010877">
    <property type="protein sequence ID" value="GIY42644.1"/>
    <property type="molecule type" value="Genomic_DNA"/>
</dbReference>
<proteinExistence type="predicted"/>
<evidence type="ECO:0000313" key="2">
    <source>
        <dbReference type="Proteomes" id="UP001054945"/>
    </source>
</evidence>
<keyword evidence="2" id="KW-1185">Reference proteome</keyword>
<name>A0AAV4TAE1_CAEEX</name>
<gene>
    <name evidence="1" type="ORF">CEXT_656971</name>
</gene>
<accession>A0AAV4TAE1</accession>
<evidence type="ECO:0000313" key="1">
    <source>
        <dbReference type="EMBL" id="GIY42644.1"/>
    </source>
</evidence>
<protein>
    <submittedName>
        <fullName evidence="1">Uncharacterized protein</fullName>
    </submittedName>
</protein>
<reference evidence="1 2" key="1">
    <citation type="submission" date="2021-06" db="EMBL/GenBank/DDBJ databases">
        <title>Caerostris extrusa draft genome.</title>
        <authorList>
            <person name="Kono N."/>
            <person name="Arakawa K."/>
        </authorList>
    </citation>
    <scope>NUCLEOTIDE SEQUENCE [LARGE SCALE GENOMIC DNA]</scope>
</reference>
<sequence>MPKGLSASLNAPLKRVMLTPMWSLIVVQHFHGEGEERAVAACRASERMIPLAWSVTSPDDVVEVKSFCYMIEAASGLAFSLAQSLRHLL</sequence>